<organism evidence="1 2">
    <name type="scientific">Lacticaseibacillus pabuli</name>
    <dbReference type="NCBI Taxonomy" id="3025672"/>
    <lineage>
        <taxon>Bacteria</taxon>
        <taxon>Bacillati</taxon>
        <taxon>Bacillota</taxon>
        <taxon>Bacilli</taxon>
        <taxon>Lactobacillales</taxon>
        <taxon>Lactobacillaceae</taxon>
        <taxon>Lacticaseibacillus</taxon>
    </lineage>
</organism>
<proteinExistence type="predicted"/>
<dbReference type="EMBL" id="CP117884">
    <property type="protein sequence ID" value="WDF81951.1"/>
    <property type="molecule type" value="Genomic_DNA"/>
</dbReference>
<gene>
    <name evidence="1" type="ORF">PQ472_08445</name>
</gene>
<reference evidence="1 2" key="1">
    <citation type="submission" date="2023-02" db="EMBL/GenBank/DDBJ databases">
        <title>Genome sequence of Lacticaseibacillus sp. KACC 23028.</title>
        <authorList>
            <person name="Kim S."/>
            <person name="Heo J."/>
            <person name="Kwon S.-W."/>
        </authorList>
    </citation>
    <scope>NUCLEOTIDE SEQUENCE [LARGE SCALE GENOMIC DNA]</scope>
    <source>
        <strain evidence="1 2">KACC 23028</strain>
    </source>
</reference>
<accession>A0ABY7WSL1</accession>
<protein>
    <submittedName>
        <fullName evidence="1">Uncharacterized protein</fullName>
    </submittedName>
</protein>
<evidence type="ECO:0000313" key="2">
    <source>
        <dbReference type="Proteomes" id="UP001220377"/>
    </source>
</evidence>
<keyword evidence="2" id="KW-1185">Reference proteome</keyword>
<name>A0ABY7WSL1_9LACO</name>
<evidence type="ECO:0000313" key="1">
    <source>
        <dbReference type="EMBL" id="WDF81951.1"/>
    </source>
</evidence>
<dbReference type="RefSeq" id="WP_274259070.1">
    <property type="nucleotide sequence ID" value="NZ_CP117884.1"/>
</dbReference>
<sequence>MELYWETDGLHSGRMTPVNDENQHVRFLLRRTFSNQIGFKLLNADARLIGSIQAVPETADHYELQVGHERYRTLIRLAGSNHPLYMVRGSNWLITGNLTNNHYYAYHGLSSVFSTEDLADGASIHLWVAHQDNAPCALLITAALDQIRLNTISKQEPLSFSW</sequence>
<dbReference type="Proteomes" id="UP001220377">
    <property type="component" value="Chromosome"/>
</dbReference>